<dbReference type="KEGG" id="boz:DBV39_15725"/>
<proteinExistence type="predicted"/>
<evidence type="ECO:0000313" key="2">
    <source>
        <dbReference type="Proteomes" id="UP000244571"/>
    </source>
</evidence>
<sequence>MIRRTTARPVVLDLVSGFRFRLPRADTNREALTRTCSMPSLDGSGGSWFHGSSLWRLALLML</sequence>
<dbReference type="AlphaFoldDB" id="A0A2R4XMB9"/>
<evidence type="ECO:0000313" key="1">
    <source>
        <dbReference type="EMBL" id="AWB34935.1"/>
    </source>
</evidence>
<accession>A0A2R4XMB9</accession>
<dbReference type="Proteomes" id="UP000244571">
    <property type="component" value="Chromosome"/>
</dbReference>
<reference evidence="1 2" key="1">
    <citation type="submission" date="2018-04" db="EMBL/GenBank/DDBJ databases">
        <title>Bordetella sp. HZ20 isolated from seawater.</title>
        <authorList>
            <person name="Sun C."/>
        </authorList>
    </citation>
    <scope>NUCLEOTIDE SEQUENCE [LARGE SCALE GENOMIC DNA]</scope>
    <source>
        <strain evidence="1 2">HZ20</strain>
    </source>
</reference>
<organism evidence="1 2">
    <name type="scientific">Orrella marina</name>
    <dbReference type="NCBI Taxonomy" id="2163011"/>
    <lineage>
        <taxon>Bacteria</taxon>
        <taxon>Pseudomonadati</taxon>
        <taxon>Pseudomonadota</taxon>
        <taxon>Betaproteobacteria</taxon>
        <taxon>Burkholderiales</taxon>
        <taxon>Alcaligenaceae</taxon>
        <taxon>Orrella</taxon>
    </lineage>
</organism>
<gene>
    <name evidence="1" type="ORF">DBV39_15725</name>
</gene>
<dbReference type="EMBL" id="CP028901">
    <property type="protein sequence ID" value="AWB34935.1"/>
    <property type="molecule type" value="Genomic_DNA"/>
</dbReference>
<keyword evidence="2" id="KW-1185">Reference proteome</keyword>
<protein>
    <submittedName>
        <fullName evidence="1">Uncharacterized protein</fullName>
    </submittedName>
</protein>
<name>A0A2R4XMB9_9BURK</name>